<keyword evidence="2" id="KW-1185">Reference proteome</keyword>
<dbReference type="InterPro" id="IPR024747">
    <property type="entry name" value="Pyridox_Oxase-rel"/>
</dbReference>
<evidence type="ECO:0000313" key="1">
    <source>
        <dbReference type="EMBL" id="MBC6469776.1"/>
    </source>
</evidence>
<dbReference type="EMBL" id="JABVEC010000031">
    <property type="protein sequence ID" value="MBC6469776.1"/>
    <property type="molecule type" value="Genomic_DNA"/>
</dbReference>
<sequence length="137" mass="14579">MPYDAGGLEILTAEECRTLLAGGLLGRIVFTDSALPAIQPVNYAIADGDLVIRTSTRTKLAAAASDAIVAFEVDDFDAATGRGWSVVVTGHARAVSDLRELAELRRLPLRPWTPADGGHYIRIQPVVLSGRRVPGTV</sequence>
<dbReference type="Gene3D" id="2.30.110.10">
    <property type="entry name" value="Electron Transport, Fmn-binding Protein, Chain A"/>
    <property type="match status" value="1"/>
</dbReference>
<dbReference type="SUPFAM" id="SSF50475">
    <property type="entry name" value="FMN-binding split barrel"/>
    <property type="match status" value="1"/>
</dbReference>
<dbReference type="InterPro" id="IPR012349">
    <property type="entry name" value="Split_barrel_FMN-bd"/>
</dbReference>
<evidence type="ECO:0000313" key="2">
    <source>
        <dbReference type="Proteomes" id="UP000805614"/>
    </source>
</evidence>
<proteinExistence type="predicted"/>
<reference evidence="1 2" key="1">
    <citation type="submission" date="2020-06" db="EMBL/GenBank/DDBJ databases">
        <title>Actinomadura xiongansis sp. nov., isolated from soil of Baiyangdian.</title>
        <authorList>
            <person name="Zhang X."/>
        </authorList>
    </citation>
    <scope>NUCLEOTIDE SEQUENCE [LARGE SCALE GENOMIC DNA]</scope>
    <source>
        <strain evidence="1 2">HBUM206468</strain>
    </source>
</reference>
<accession>A0ABR7LYC3</accession>
<comment type="caution">
    <text evidence="1">The sequence shown here is derived from an EMBL/GenBank/DDBJ whole genome shotgun (WGS) entry which is preliminary data.</text>
</comment>
<gene>
    <name evidence="1" type="ORF">HKK74_30420</name>
</gene>
<protein>
    <submittedName>
        <fullName evidence="1">Pyridoxamine 5'-phosphate oxidase family protein</fullName>
    </submittedName>
</protein>
<dbReference type="Pfam" id="PF12900">
    <property type="entry name" value="Pyridox_ox_2"/>
    <property type="match status" value="1"/>
</dbReference>
<name>A0ABR7LYC3_9ACTN</name>
<dbReference type="Proteomes" id="UP000805614">
    <property type="component" value="Unassembled WGS sequence"/>
</dbReference>
<organism evidence="1 2">
    <name type="scientific">Actinomadura alba</name>
    <dbReference type="NCBI Taxonomy" id="406431"/>
    <lineage>
        <taxon>Bacteria</taxon>
        <taxon>Bacillati</taxon>
        <taxon>Actinomycetota</taxon>
        <taxon>Actinomycetes</taxon>
        <taxon>Streptosporangiales</taxon>
        <taxon>Thermomonosporaceae</taxon>
        <taxon>Actinomadura</taxon>
    </lineage>
</organism>